<accession>A0AAN6GRA7</accession>
<dbReference type="AlphaFoldDB" id="A0AAN6GRA7"/>
<evidence type="ECO:0000256" key="5">
    <source>
        <dbReference type="ARBA" id="ARBA00022737"/>
    </source>
</evidence>
<evidence type="ECO:0000256" key="1">
    <source>
        <dbReference type="ARBA" id="ARBA00004225"/>
    </source>
</evidence>
<evidence type="ECO:0000256" key="7">
    <source>
        <dbReference type="ARBA" id="ARBA00023128"/>
    </source>
</evidence>
<dbReference type="PROSITE" id="PS50920">
    <property type="entry name" value="SOLCAR"/>
    <property type="match status" value="3"/>
</dbReference>
<evidence type="ECO:0000256" key="3">
    <source>
        <dbReference type="ARBA" id="ARBA00022448"/>
    </source>
</evidence>
<dbReference type="SUPFAM" id="SSF103506">
    <property type="entry name" value="Mitochondrial carrier"/>
    <property type="match status" value="1"/>
</dbReference>
<dbReference type="Pfam" id="PF00153">
    <property type="entry name" value="Mito_carr"/>
    <property type="match status" value="3"/>
</dbReference>
<organism evidence="11 12">
    <name type="scientific">Tilletia horrida</name>
    <dbReference type="NCBI Taxonomy" id="155126"/>
    <lineage>
        <taxon>Eukaryota</taxon>
        <taxon>Fungi</taxon>
        <taxon>Dikarya</taxon>
        <taxon>Basidiomycota</taxon>
        <taxon>Ustilaginomycotina</taxon>
        <taxon>Exobasidiomycetes</taxon>
        <taxon>Tilletiales</taxon>
        <taxon>Tilletiaceae</taxon>
        <taxon>Tilletia</taxon>
    </lineage>
</organism>
<comment type="similarity">
    <text evidence="2 10">Belongs to the mitochondrial carrier (TC 2.A.29) family.</text>
</comment>
<dbReference type="InterPro" id="IPR018108">
    <property type="entry name" value="MCP_transmembrane"/>
</dbReference>
<name>A0AAN6GRA7_9BASI</name>
<keyword evidence="5" id="KW-0677">Repeat</keyword>
<keyword evidence="12" id="KW-1185">Reference proteome</keyword>
<evidence type="ECO:0000256" key="9">
    <source>
        <dbReference type="PROSITE-ProRule" id="PRU00282"/>
    </source>
</evidence>
<comment type="subcellular location">
    <subcellularLocation>
        <location evidence="1">Mitochondrion membrane</location>
        <topology evidence="1">Multi-pass membrane protein</topology>
    </subcellularLocation>
</comment>
<comment type="caution">
    <text evidence="11">The sequence shown here is derived from an EMBL/GenBank/DDBJ whole genome shotgun (WGS) entry which is preliminary data.</text>
</comment>
<keyword evidence="4 9" id="KW-0812">Transmembrane</keyword>
<gene>
    <name evidence="11" type="ORF">OC846_004119</name>
</gene>
<evidence type="ECO:0000256" key="6">
    <source>
        <dbReference type="ARBA" id="ARBA00022989"/>
    </source>
</evidence>
<dbReference type="GO" id="GO:0031966">
    <property type="term" value="C:mitochondrial membrane"/>
    <property type="evidence" value="ECO:0007669"/>
    <property type="project" value="UniProtKB-SubCell"/>
</dbReference>
<evidence type="ECO:0008006" key="13">
    <source>
        <dbReference type="Google" id="ProtNLM"/>
    </source>
</evidence>
<evidence type="ECO:0000256" key="4">
    <source>
        <dbReference type="ARBA" id="ARBA00022692"/>
    </source>
</evidence>
<evidence type="ECO:0000313" key="11">
    <source>
        <dbReference type="EMBL" id="KAK0549338.1"/>
    </source>
</evidence>
<dbReference type="PANTHER" id="PTHR45624">
    <property type="entry name" value="MITOCHONDRIAL BASIC AMINO ACIDS TRANSPORTER-RELATED"/>
    <property type="match status" value="1"/>
</dbReference>
<dbReference type="InterPro" id="IPR023395">
    <property type="entry name" value="MCP_dom_sf"/>
</dbReference>
<dbReference type="EMBL" id="JAPDMZ010000115">
    <property type="protein sequence ID" value="KAK0549338.1"/>
    <property type="molecule type" value="Genomic_DNA"/>
</dbReference>
<feature type="repeat" description="Solcar" evidence="9">
    <location>
        <begin position="12"/>
        <end position="95"/>
    </location>
</feature>
<dbReference type="PANTHER" id="PTHR45624:SF45">
    <property type="entry name" value="MITOCHONDRIAL CARRIER"/>
    <property type="match status" value="1"/>
</dbReference>
<keyword evidence="8 9" id="KW-0472">Membrane</keyword>
<dbReference type="InterPro" id="IPR050567">
    <property type="entry name" value="Mitochondrial_Carrier"/>
</dbReference>
<dbReference type="Gene3D" id="1.50.40.10">
    <property type="entry name" value="Mitochondrial carrier domain"/>
    <property type="match status" value="2"/>
</dbReference>
<evidence type="ECO:0000256" key="8">
    <source>
        <dbReference type="ARBA" id="ARBA00023136"/>
    </source>
</evidence>
<evidence type="ECO:0000256" key="10">
    <source>
        <dbReference type="RuleBase" id="RU000488"/>
    </source>
</evidence>
<evidence type="ECO:0000313" key="12">
    <source>
        <dbReference type="Proteomes" id="UP001176517"/>
    </source>
</evidence>
<protein>
    <recommendedName>
        <fullName evidence="13">Mitochondrial carrier</fullName>
    </recommendedName>
</protein>
<feature type="repeat" description="Solcar" evidence="9">
    <location>
        <begin position="195"/>
        <end position="284"/>
    </location>
</feature>
<sequence>MSSTSTAWPPLQIPIVDLVAGSAAGAAQVIVGQPLDTVKTRAQTSTQFKGPLEIFVRTLKDEGALAFFKGMTSPLLGVAAQNSLLFTAFALAKRAVSPDSQDLSVAQVAAAGSIAGVINSVLASPVELLKIRMQAQYGSPEDRKLSQVARDLWREHGFKRGVMRGFWAGFYAGFESAKRAFRRTLYPDLPKDQMLPLWCLMLSGSTGGICNWLACYPLDVVKSKVQLSNYPLRDWGPTYIITEIQTIARQEGSRAFLRGLSPTLLRSIPAAGATFTVYELTLNALTK</sequence>
<evidence type="ECO:0000256" key="2">
    <source>
        <dbReference type="ARBA" id="ARBA00006375"/>
    </source>
</evidence>
<dbReference type="GO" id="GO:1990575">
    <property type="term" value="P:mitochondrial L-ornithine transmembrane transport"/>
    <property type="evidence" value="ECO:0007669"/>
    <property type="project" value="TreeGrafter"/>
</dbReference>
<keyword evidence="7" id="KW-0496">Mitochondrion</keyword>
<keyword evidence="3 10" id="KW-0813">Transport</keyword>
<dbReference type="GO" id="GO:0000064">
    <property type="term" value="F:L-ornithine transmembrane transporter activity"/>
    <property type="evidence" value="ECO:0007669"/>
    <property type="project" value="TreeGrafter"/>
</dbReference>
<dbReference type="Proteomes" id="UP001176517">
    <property type="component" value="Unassembled WGS sequence"/>
</dbReference>
<keyword evidence="6" id="KW-1133">Transmembrane helix</keyword>
<feature type="repeat" description="Solcar" evidence="9">
    <location>
        <begin position="103"/>
        <end position="193"/>
    </location>
</feature>
<proteinExistence type="inferred from homology"/>
<reference evidence="11" key="1">
    <citation type="journal article" date="2023" name="PhytoFront">
        <title>Draft Genome Resources of Seven Strains of Tilletia horrida, Causal Agent of Kernel Smut of Rice.</title>
        <authorList>
            <person name="Khanal S."/>
            <person name="Antony Babu S."/>
            <person name="Zhou X.G."/>
        </authorList>
    </citation>
    <scope>NUCLEOTIDE SEQUENCE</scope>
    <source>
        <strain evidence="11">TX6</strain>
    </source>
</reference>